<dbReference type="Gene3D" id="3.90.79.10">
    <property type="entry name" value="Nucleoside Triphosphate Pyrophosphohydrolase"/>
    <property type="match status" value="1"/>
</dbReference>
<accession>A0A1M6BEF3</accession>
<evidence type="ECO:0000313" key="3">
    <source>
        <dbReference type="EMBL" id="SHI46948.1"/>
    </source>
</evidence>
<dbReference type="Proteomes" id="UP000184241">
    <property type="component" value="Unassembled WGS sequence"/>
</dbReference>
<dbReference type="EMBL" id="FQXU01000014">
    <property type="protein sequence ID" value="SHI46948.1"/>
    <property type="molecule type" value="Genomic_DNA"/>
</dbReference>
<feature type="domain" description="Nudix hydrolase" evidence="2">
    <location>
        <begin position="41"/>
        <end position="180"/>
    </location>
</feature>
<proteinExistence type="inferred from homology"/>
<evidence type="ECO:0000313" key="4">
    <source>
        <dbReference type="Proteomes" id="UP000184241"/>
    </source>
</evidence>
<organism evidence="3 4">
    <name type="scientific">Clostridium intestinale DSM 6191</name>
    <dbReference type="NCBI Taxonomy" id="1121320"/>
    <lineage>
        <taxon>Bacteria</taxon>
        <taxon>Bacillati</taxon>
        <taxon>Bacillota</taxon>
        <taxon>Clostridia</taxon>
        <taxon>Eubacteriales</taxon>
        <taxon>Clostridiaceae</taxon>
        <taxon>Clostridium</taxon>
    </lineage>
</organism>
<dbReference type="PANTHER" id="PTHR43736">
    <property type="entry name" value="ADP-RIBOSE PYROPHOSPHATASE"/>
    <property type="match status" value="1"/>
</dbReference>
<dbReference type="PROSITE" id="PS51462">
    <property type="entry name" value="NUDIX"/>
    <property type="match status" value="1"/>
</dbReference>
<dbReference type="AlphaFoldDB" id="A0A1M6BEF3"/>
<gene>
    <name evidence="3" type="ORF">SAMN02745941_03863</name>
</gene>
<dbReference type="RefSeq" id="WP_073022219.1">
    <property type="nucleotide sequence ID" value="NZ_FQXU01000014.1"/>
</dbReference>
<dbReference type="InterPro" id="IPR000086">
    <property type="entry name" value="NUDIX_hydrolase_dom"/>
</dbReference>
<dbReference type="SUPFAM" id="SSF55811">
    <property type="entry name" value="Nudix"/>
    <property type="match status" value="1"/>
</dbReference>
<evidence type="ECO:0000256" key="1">
    <source>
        <dbReference type="ARBA" id="ARBA00005582"/>
    </source>
</evidence>
<protein>
    <submittedName>
        <fullName evidence="3">ADP-ribose pyrophosphatase YjhB, NUDIX family</fullName>
    </submittedName>
</protein>
<sequence length="187" mass="21755">MRFIEDIKNYKPNNEQEEKDKKLIEYYIDNFKDILTRENELAHLTSSAFILNKDKSKVLMIYHNIYDSWAWTGGHADGEEDLLAVALKEAKEETGIKKVRPITSDIFSLEILPVAGHYKRGKYVSAHLHLSVTYLLESDENEELIIKPDENSGVKWIPIDEVAKVSNESHMRVIYEKIISKIRDVYK</sequence>
<reference evidence="3 4" key="1">
    <citation type="submission" date="2016-11" db="EMBL/GenBank/DDBJ databases">
        <authorList>
            <person name="Jaros S."/>
            <person name="Januszkiewicz K."/>
            <person name="Wedrychowicz H."/>
        </authorList>
    </citation>
    <scope>NUCLEOTIDE SEQUENCE [LARGE SCALE GENOMIC DNA]</scope>
    <source>
        <strain evidence="3 4">DSM 6191</strain>
    </source>
</reference>
<comment type="similarity">
    <text evidence="1">Belongs to the Nudix hydrolase family.</text>
</comment>
<dbReference type="Pfam" id="PF00293">
    <property type="entry name" value="NUDIX"/>
    <property type="match status" value="1"/>
</dbReference>
<dbReference type="CDD" id="cd03674">
    <property type="entry name" value="NUDIX_Hydrolase"/>
    <property type="match status" value="1"/>
</dbReference>
<name>A0A1M6BEF3_9CLOT</name>
<evidence type="ECO:0000259" key="2">
    <source>
        <dbReference type="PROSITE" id="PS51462"/>
    </source>
</evidence>
<dbReference type="PANTHER" id="PTHR43736:SF1">
    <property type="entry name" value="DIHYDRONEOPTERIN TRIPHOSPHATE DIPHOSPHATASE"/>
    <property type="match status" value="1"/>
</dbReference>
<dbReference type="InterPro" id="IPR015797">
    <property type="entry name" value="NUDIX_hydrolase-like_dom_sf"/>
</dbReference>